<reference evidence="9" key="2">
    <citation type="submission" date="2019-09" db="UniProtKB">
        <authorList>
            <consortium name="WormBaseParasite"/>
        </authorList>
    </citation>
    <scope>IDENTIFICATION</scope>
</reference>
<dbReference type="CDD" id="cd11410">
    <property type="entry name" value="bHLH_O_HES"/>
    <property type="match status" value="1"/>
</dbReference>
<keyword evidence="4" id="KW-0539">Nucleus</keyword>
<proteinExistence type="predicted"/>
<accession>A0A3P8E3Z2</accession>
<evidence type="ECO:0000313" key="9">
    <source>
        <dbReference type="WBParaSite" id="HPBE_0001557501-mRNA-1"/>
    </source>
</evidence>
<feature type="compositionally biased region" description="Basic and acidic residues" evidence="5">
    <location>
        <begin position="226"/>
        <end position="242"/>
    </location>
</feature>
<feature type="compositionally biased region" description="Low complexity" evidence="5">
    <location>
        <begin position="205"/>
        <end position="216"/>
    </location>
</feature>
<keyword evidence="2" id="KW-0805">Transcription regulation</keyword>
<dbReference type="GO" id="GO:0046983">
    <property type="term" value="F:protein dimerization activity"/>
    <property type="evidence" value="ECO:0007669"/>
    <property type="project" value="InterPro"/>
</dbReference>
<dbReference type="PANTHER" id="PTHR10985">
    <property type="entry name" value="BASIC HELIX-LOOP-HELIX TRANSCRIPTION FACTOR, HES-RELATED"/>
    <property type="match status" value="1"/>
</dbReference>
<keyword evidence="8" id="KW-1185">Reference proteome</keyword>
<evidence type="ECO:0000256" key="4">
    <source>
        <dbReference type="ARBA" id="ARBA00023242"/>
    </source>
</evidence>
<comment type="subcellular location">
    <subcellularLocation>
        <location evidence="1">Nucleus</location>
    </subcellularLocation>
</comment>
<dbReference type="InterPro" id="IPR011598">
    <property type="entry name" value="bHLH_dom"/>
</dbReference>
<dbReference type="SMART" id="SM00353">
    <property type="entry name" value="HLH"/>
    <property type="match status" value="1"/>
</dbReference>
<sequence>MRTSSPSSAAVATGRRRAMFSETGWPAIHIATAFNVAFWSQSQSPTTSPSGTRMHLSPTTSFTYSPPSPDFSGDRKMKKPMMEKLRRKRINDSLLYLKEFLLNVSPQQSSKLEKADILEWTVRYLEEQRGNVAPVGDTAAVYRSGREEGFARGFAHASQAVFSYLQMAMPHDFNPQAQQFHLGLVHHLKFVLLLHLFQPEDDTSSSESPEPAASPTRQGAAASEPPRPDRPAHLTKETDDCFRGPPSKKVWQPWQ</sequence>
<accession>A0A183G2N2</accession>
<evidence type="ECO:0000256" key="1">
    <source>
        <dbReference type="ARBA" id="ARBA00004123"/>
    </source>
</evidence>
<gene>
    <name evidence="7" type="ORF">HPBE_LOCUS15574</name>
</gene>
<dbReference type="Proteomes" id="UP000050761">
    <property type="component" value="Unassembled WGS sequence"/>
</dbReference>
<dbReference type="WBParaSite" id="HPBE_0001557501-mRNA-1">
    <property type="protein sequence ID" value="HPBE_0001557501-mRNA-1"/>
    <property type="gene ID" value="HPBE_0001557501"/>
</dbReference>
<name>A0A183G2N2_HELPZ</name>
<keyword evidence="3" id="KW-0804">Transcription</keyword>
<evidence type="ECO:0000256" key="3">
    <source>
        <dbReference type="ARBA" id="ARBA00023163"/>
    </source>
</evidence>
<reference evidence="7 8" key="1">
    <citation type="submission" date="2018-11" db="EMBL/GenBank/DDBJ databases">
        <authorList>
            <consortium name="Pathogen Informatics"/>
        </authorList>
    </citation>
    <scope>NUCLEOTIDE SEQUENCE [LARGE SCALE GENOMIC DNA]</scope>
</reference>
<dbReference type="SUPFAM" id="SSF47459">
    <property type="entry name" value="HLH, helix-loop-helix DNA-binding domain"/>
    <property type="match status" value="1"/>
</dbReference>
<evidence type="ECO:0000313" key="8">
    <source>
        <dbReference type="Proteomes" id="UP000050761"/>
    </source>
</evidence>
<dbReference type="EMBL" id="UZAH01028923">
    <property type="protein sequence ID" value="VDP03203.1"/>
    <property type="molecule type" value="Genomic_DNA"/>
</dbReference>
<organism evidence="8 9">
    <name type="scientific">Heligmosomoides polygyrus</name>
    <name type="common">Parasitic roundworm</name>
    <dbReference type="NCBI Taxonomy" id="6339"/>
    <lineage>
        <taxon>Eukaryota</taxon>
        <taxon>Metazoa</taxon>
        <taxon>Ecdysozoa</taxon>
        <taxon>Nematoda</taxon>
        <taxon>Chromadorea</taxon>
        <taxon>Rhabditida</taxon>
        <taxon>Rhabditina</taxon>
        <taxon>Rhabditomorpha</taxon>
        <taxon>Strongyloidea</taxon>
        <taxon>Heligmosomidae</taxon>
        <taxon>Heligmosomoides</taxon>
    </lineage>
</organism>
<dbReference type="Pfam" id="PF00010">
    <property type="entry name" value="HLH"/>
    <property type="match status" value="1"/>
</dbReference>
<dbReference type="InterPro" id="IPR050370">
    <property type="entry name" value="HES_HEY"/>
</dbReference>
<evidence type="ECO:0000256" key="5">
    <source>
        <dbReference type="SAM" id="MobiDB-lite"/>
    </source>
</evidence>
<feature type="domain" description="BHLH" evidence="6">
    <location>
        <begin position="74"/>
        <end position="128"/>
    </location>
</feature>
<evidence type="ECO:0000256" key="2">
    <source>
        <dbReference type="ARBA" id="ARBA00023015"/>
    </source>
</evidence>
<dbReference type="PROSITE" id="PS50888">
    <property type="entry name" value="BHLH"/>
    <property type="match status" value="1"/>
</dbReference>
<evidence type="ECO:0000313" key="7">
    <source>
        <dbReference type="EMBL" id="VDP03203.1"/>
    </source>
</evidence>
<dbReference type="AlphaFoldDB" id="A0A183G2N2"/>
<dbReference type="Gene3D" id="4.10.280.10">
    <property type="entry name" value="Helix-loop-helix DNA-binding domain"/>
    <property type="match status" value="1"/>
</dbReference>
<protein>
    <submittedName>
        <fullName evidence="9">BHLH domain-containing protein</fullName>
    </submittedName>
</protein>
<dbReference type="InterPro" id="IPR036638">
    <property type="entry name" value="HLH_DNA-bd_sf"/>
</dbReference>
<evidence type="ECO:0000259" key="6">
    <source>
        <dbReference type="PROSITE" id="PS50888"/>
    </source>
</evidence>
<dbReference type="GO" id="GO:0005634">
    <property type="term" value="C:nucleus"/>
    <property type="evidence" value="ECO:0007669"/>
    <property type="project" value="UniProtKB-SubCell"/>
</dbReference>
<dbReference type="OrthoDB" id="6085656at2759"/>
<feature type="region of interest" description="Disordered" evidence="5">
    <location>
        <begin position="201"/>
        <end position="255"/>
    </location>
</feature>
<feature type="region of interest" description="Disordered" evidence="5">
    <location>
        <begin position="42"/>
        <end position="76"/>
    </location>
</feature>